<dbReference type="PANTHER" id="PTHR14002:SF43">
    <property type="entry name" value="DELTA-LIKE PROTEIN"/>
    <property type="match status" value="1"/>
</dbReference>
<keyword evidence="3" id="KW-0325">Glycoprotein</keyword>
<evidence type="ECO:0000256" key="2">
    <source>
        <dbReference type="ARBA" id="ARBA00023157"/>
    </source>
</evidence>
<dbReference type="PRINTS" id="PR00023">
    <property type="entry name" value="ZPELLUCIDA"/>
</dbReference>
<protein>
    <recommendedName>
        <fullName evidence="5">ZP domain-containing protein</fullName>
    </recommendedName>
</protein>
<dbReference type="Pfam" id="PF00100">
    <property type="entry name" value="Zona_pellucida"/>
    <property type="match status" value="1"/>
</dbReference>
<evidence type="ECO:0000256" key="1">
    <source>
        <dbReference type="ARBA" id="ARBA00022729"/>
    </source>
</evidence>
<feature type="domain" description="ZP" evidence="5">
    <location>
        <begin position="1"/>
        <end position="247"/>
    </location>
</feature>
<feature type="transmembrane region" description="Helical" evidence="4">
    <location>
        <begin position="292"/>
        <end position="314"/>
    </location>
</feature>
<dbReference type="Proteomes" id="UP001209878">
    <property type="component" value="Unassembled WGS sequence"/>
</dbReference>
<sequence>MTVVVDLEQFAVRFPDVDPASLSLRDDRCRPTLDGARLVWSFLLDECRTKRHELPSDIHYTNQLTSVPQRHPLIIREADDWSMNVTCMLSRDATVVDGYGVIERMHAGYTRVGRGNFTLNMDFFRDAFLFRPIRQFPASIELRDRLYVRVSLNSSDPDLKLALHTCVAMPTRDAPADRQYGLIKHKCPQDDTVKIHSTPSGRAASGTFSFSAFRFRGDYNTVYISCHVIVCDNASREGRCSQECSTGRERRSLMEDVSMHKVYQGPLIVDDASNVAALKHSSTAQKWSVRNMAAVIMSVVGGVALVTGIVVAIYR</sequence>
<comment type="caution">
    <text evidence="6">The sequence shown here is derived from an EMBL/GenBank/DDBJ whole genome shotgun (WGS) entry which is preliminary data.</text>
</comment>
<evidence type="ECO:0000256" key="3">
    <source>
        <dbReference type="ARBA" id="ARBA00023180"/>
    </source>
</evidence>
<gene>
    <name evidence="6" type="ORF">NP493_599g01040</name>
</gene>
<evidence type="ECO:0000259" key="5">
    <source>
        <dbReference type="PROSITE" id="PS51034"/>
    </source>
</evidence>
<dbReference type="PANTHER" id="PTHR14002">
    <property type="entry name" value="ENDOGLIN/TGF-BETA RECEPTOR TYPE III"/>
    <property type="match status" value="1"/>
</dbReference>
<keyword evidence="7" id="KW-1185">Reference proteome</keyword>
<keyword evidence="4" id="KW-0472">Membrane</keyword>
<keyword evidence="4" id="KW-1133">Transmembrane helix</keyword>
<dbReference type="Gene3D" id="2.60.40.3210">
    <property type="entry name" value="Zona pellucida, ZP-N domain"/>
    <property type="match status" value="1"/>
</dbReference>
<name>A0AAD9KTV4_RIDPI</name>
<accession>A0AAD9KTV4</accession>
<dbReference type="SMART" id="SM00241">
    <property type="entry name" value="ZP"/>
    <property type="match status" value="1"/>
</dbReference>
<dbReference type="EMBL" id="JAODUO010000600">
    <property type="protein sequence ID" value="KAK2177391.1"/>
    <property type="molecule type" value="Genomic_DNA"/>
</dbReference>
<dbReference type="AlphaFoldDB" id="A0AAD9KTV4"/>
<dbReference type="Gene3D" id="2.60.40.4100">
    <property type="entry name" value="Zona pellucida, ZP-C domain"/>
    <property type="match status" value="1"/>
</dbReference>
<keyword evidence="2" id="KW-1015">Disulfide bond</keyword>
<dbReference type="InterPro" id="IPR048290">
    <property type="entry name" value="ZP_chr"/>
</dbReference>
<reference evidence="6" key="1">
    <citation type="journal article" date="2023" name="Mol. Biol. Evol.">
        <title>Third-Generation Sequencing Reveals the Adaptive Role of the Epigenome in Three Deep-Sea Polychaetes.</title>
        <authorList>
            <person name="Perez M."/>
            <person name="Aroh O."/>
            <person name="Sun Y."/>
            <person name="Lan Y."/>
            <person name="Juniper S.K."/>
            <person name="Young C.R."/>
            <person name="Angers B."/>
            <person name="Qian P.Y."/>
        </authorList>
    </citation>
    <scope>NUCLEOTIDE SEQUENCE</scope>
    <source>
        <strain evidence="6">R07B-5</strain>
    </source>
</reference>
<dbReference type="InterPro" id="IPR055355">
    <property type="entry name" value="ZP-C"/>
</dbReference>
<dbReference type="InterPro" id="IPR042235">
    <property type="entry name" value="ZP-C_dom"/>
</dbReference>
<keyword evidence="1" id="KW-0732">Signal</keyword>
<evidence type="ECO:0000313" key="6">
    <source>
        <dbReference type="EMBL" id="KAK2177391.1"/>
    </source>
</evidence>
<organism evidence="6 7">
    <name type="scientific">Ridgeia piscesae</name>
    <name type="common">Tubeworm</name>
    <dbReference type="NCBI Taxonomy" id="27915"/>
    <lineage>
        <taxon>Eukaryota</taxon>
        <taxon>Metazoa</taxon>
        <taxon>Spiralia</taxon>
        <taxon>Lophotrochozoa</taxon>
        <taxon>Annelida</taxon>
        <taxon>Polychaeta</taxon>
        <taxon>Sedentaria</taxon>
        <taxon>Canalipalpata</taxon>
        <taxon>Sabellida</taxon>
        <taxon>Siboglinidae</taxon>
        <taxon>Ridgeia</taxon>
    </lineage>
</organism>
<proteinExistence type="predicted"/>
<dbReference type="PROSITE" id="PS51034">
    <property type="entry name" value="ZP_2"/>
    <property type="match status" value="1"/>
</dbReference>
<evidence type="ECO:0000313" key="7">
    <source>
        <dbReference type="Proteomes" id="UP001209878"/>
    </source>
</evidence>
<keyword evidence="4" id="KW-0812">Transmembrane</keyword>
<dbReference type="InterPro" id="IPR001507">
    <property type="entry name" value="ZP_dom"/>
</dbReference>
<evidence type="ECO:0000256" key="4">
    <source>
        <dbReference type="SAM" id="Phobius"/>
    </source>
</evidence>